<comment type="caution">
    <text evidence="1">The sequence shown here is derived from an EMBL/GenBank/DDBJ whole genome shotgun (WGS) entry which is preliminary data.</text>
</comment>
<reference evidence="1" key="1">
    <citation type="submission" date="2024-09" db="EMBL/GenBank/DDBJ databases">
        <title>Draft Genome Sequences of Neofusicoccum parvum.</title>
        <authorList>
            <person name="Ashida A."/>
            <person name="Camagna M."/>
            <person name="Tanaka A."/>
            <person name="Takemoto D."/>
        </authorList>
    </citation>
    <scope>NUCLEOTIDE SEQUENCE</scope>
    <source>
        <strain evidence="1">PPO83</strain>
    </source>
</reference>
<proteinExistence type="predicted"/>
<evidence type="ECO:0000313" key="2">
    <source>
        <dbReference type="Proteomes" id="UP001165186"/>
    </source>
</evidence>
<dbReference type="Proteomes" id="UP001165186">
    <property type="component" value="Unassembled WGS sequence"/>
</dbReference>
<accession>A0ACB5SF01</accession>
<keyword evidence="2" id="KW-1185">Reference proteome</keyword>
<dbReference type="EMBL" id="BSXG01000079">
    <property type="protein sequence ID" value="GME37441.1"/>
    <property type="molecule type" value="Genomic_DNA"/>
</dbReference>
<evidence type="ECO:0000313" key="1">
    <source>
        <dbReference type="EMBL" id="GME37441.1"/>
    </source>
</evidence>
<protein>
    <submittedName>
        <fullName evidence="1">Uncharacterized protein BDR25DRAFT_386983</fullName>
    </submittedName>
</protein>
<organism evidence="1 2">
    <name type="scientific">Neofusicoccum parvum</name>
    <dbReference type="NCBI Taxonomy" id="310453"/>
    <lineage>
        <taxon>Eukaryota</taxon>
        <taxon>Fungi</taxon>
        <taxon>Dikarya</taxon>
        <taxon>Ascomycota</taxon>
        <taxon>Pezizomycotina</taxon>
        <taxon>Dothideomycetes</taxon>
        <taxon>Dothideomycetes incertae sedis</taxon>
        <taxon>Botryosphaeriales</taxon>
        <taxon>Botryosphaeriaceae</taxon>
        <taxon>Neofusicoccum</taxon>
    </lineage>
</organism>
<gene>
    <name evidence="1" type="primary">g2110</name>
    <name evidence="1" type="ORF">NpPPO83_00002110</name>
</gene>
<name>A0ACB5SF01_9PEZI</name>
<sequence>MTSILFPTSDRPLGARTKQDYVPFMSDVARASSDAADALILFKNLVEGNAGGPDSQESSLTTSWDPLSIHTLARFVIFCYVLSKYKAFSILNGTVGARVAPGDAAEVSYSFIRPYTDKKKVPGKPQRTLRELSQLQSWLSDLSCAWQRSLAHRSIQPVDMQRLMMNTLQQSDKGLKAMACYPGYVLARESWASTNTTLLLVDRHFCADGGFHYNVHTATMGPPTPACPCHLHPLGQAVAWTVQRTSLADLVAAADSTSPHLVVMGNSVAGGHAEYMRRFAAKARPHVCAPGSPCVENDAHVEDFLAADHDRLALAFFASHRAYAFPVSEKGRADGGGGGAVDAETAFVERRMDGWAEAVGVEAGAAAAASARGLKESWRVSRDEADAVGTGAGGMQTFAWQHALLESKARVARRIQRWMEIGELMPLHAPVEGKE</sequence>